<dbReference type="EMBL" id="MFZO01000047">
    <property type="protein sequence ID" value="OGK23447.1"/>
    <property type="molecule type" value="Genomic_DNA"/>
</dbReference>
<protein>
    <submittedName>
        <fullName evidence="1">Uncharacterized protein</fullName>
    </submittedName>
</protein>
<evidence type="ECO:0000313" key="1">
    <source>
        <dbReference type="EMBL" id="OGK23447.1"/>
    </source>
</evidence>
<evidence type="ECO:0000313" key="2">
    <source>
        <dbReference type="Proteomes" id="UP000177913"/>
    </source>
</evidence>
<organism evidence="1 2">
    <name type="scientific">Candidatus Roizmanbacteria bacterium RIFCSPHIGHO2_02_FULL_38_11</name>
    <dbReference type="NCBI Taxonomy" id="1802039"/>
    <lineage>
        <taxon>Bacteria</taxon>
        <taxon>Candidatus Roizmaniibacteriota</taxon>
    </lineage>
</organism>
<accession>A0A1F7GWH5</accession>
<dbReference type="Proteomes" id="UP000177913">
    <property type="component" value="Unassembled WGS sequence"/>
</dbReference>
<name>A0A1F7GWH5_9BACT</name>
<proteinExistence type="predicted"/>
<reference evidence="1 2" key="1">
    <citation type="journal article" date="2016" name="Nat. Commun.">
        <title>Thousands of microbial genomes shed light on interconnected biogeochemical processes in an aquifer system.</title>
        <authorList>
            <person name="Anantharaman K."/>
            <person name="Brown C.T."/>
            <person name="Hug L.A."/>
            <person name="Sharon I."/>
            <person name="Castelle C.J."/>
            <person name="Probst A.J."/>
            <person name="Thomas B.C."/>
            <person name="Singh A."/>
            <person name="Wilkins M.J."/>
            <person name="Karaoz U."/>
            <person name="Brodie E.L."/>
            <person name="Williams K.H."/>
            <person name="Hubbard S.S."/>
            <person name="Banfield J.F."/>
        </authorList>
    </citation>
    <scope>NUCLEOTIDE SEQUENCE [LARGE SCALE GENOMIC DNA]</scope>
</reference>
<dbReference type="AlphaFoldDB" id="A0A1F7GWH5"/>
<gene>
    <name evidence="1" type="ORF">A3C25_02140</name>
</gene>
<comment type="caution">
    <text evidence="1">The sequence shown here is derived from an EMBL/GenBank/DDBJ whole genome shotgun (WGS) entry which is preliminary data.</text>
</comment>
<sequence>MVQDASQVEGKNPTLSFVERAKAGVKRVLKRQHTPLPSDLQMTVEPVPQMPPGVDLRLESLQGDEVLDPGVRAELSRLAPVALQVHQEMMVDRQMQMLRESGLAIPVLLGESGTSSDLLAKLEEKVKADEAQGEVFEQDKLDLMRSALKEASTQWQDIELRVSRDRIGDNISDISVTQRTDTEDRQVHYWVRNISNTPSFLTDDFEHRVDHDDEFRHGWRYEPVILGKRSKEGNFERIGPSNQVRRDAKSLGESPGEYLKQAGFAKTYMVELQSVGKARPTDKV</sequence>